<comment type="caution">
    <text evidence="2">The sequence shown here is derived from an EMBL/GenBank/DDBJ whole genome shotgun (WGS) entry which is preliminary data.</text>
</comment>
<feature type="domain" description="Reverse transcriptase" evidence="1">
    <location>
        <begin position="19"/>
        <end position="286"/>
    </location>
</feature>
<protein>
    <recommendedName>
        <fullName evidence="1">Reverse transcriptase domain-containing protein</fullName>
    </recommendedName>
</protein>
<dbReference type="CDD" id="cd01650">
    <property type="entry name" value="RT_nLTR_like"/>
    <property type="match status" value="1"/>
</dbReference>
<dbReference type="InterPro" id="IPR043502">
    <property type="entry name" value="DNA/RNA_pol_sf"/>
</dbReference>
<keyword evidence="3" id="KW-1185">Reference proteome</keyword>
<dbReference type="AlphaFoldDB" id="A0AAD8DQL4"/>
<evidence type="ECO:0000259" key="1">
    <source>
        <dbReference type="PROSITE" id="PS50878"/>
    </source>
</evidence>
<dbReference type="Pfam" id="PF00078">
    <property type="entry name" value="RVT_1"/>
    <property type="match status" value="1"/>
</dbReference>
<dbReference type="EMBL" id="JARGEI010000019">
    <property type="protein sequence ID" value="KAJ8714400.1"/>
    <property type="molecule type" value="Genomic_DNA"/>
</dbReference>
<dbReference type="PROSITE" id="PS50878">
    <property type="entry name" value="RT_POL"/>
    <property type="match status" value="1"/>
</dbReference>
<dbReference type="GO" id="GO:0071897">
    <property type="term" value="P:DNA biosynthetic process"/>
    <property type="evidence" value="ECO:0007669"/>
    <property type="project" value="UniProtKB-ARBA"/>
</dbReference>
<proteinExistence type="predicted"/>
<dbReference type="InterPro" id="IPR000477">
    <property type="entry name" value="RT_dom"/>
</dbReference>
<sequence>MLLLTLPTTLQAITDIINRSIESRTFPKLWRRAMVRPIPKTNDPATMKDLRPISILPCLSKVLERVVYSQVIDYLEVNNILPDLQSGFRKGRGTATALADVVGNILEARDRGEGSIMVLLDFSRAFDAINTNLLLSKLAYYGFDGDAVDWFKSYLTDRSQYVQIHREDGSPVSSPPLHVTRGVPQGSILGPLLYILYSADVTRCLSNCKYHMYADDIQLYISCKGDDTPLAVQRVNEDLARVVAWSERNSLVLNPLKSKFLVLGTRKQVAAIQSARPKVMIGGEEIEQVEQACSLGLILDPELRFEAHIKNVLRNCFYRLKVLYGIRKYLSIPLRKQLADSLILSRLNYCDTVYGPCLLARTDRLIQRIQNACIRF</sequence>
<evidence type="ECO:0000313" key="3">
    <source>
        <dbReference type="Proteomes" id="UP001231518"/>
    </source>
</evidence>
<organism evidence="2 3">
    <name type="scientific">Mythimna separata</name>
    <name type="common">Oriental armyworm</name>
    <name type="synonym">Pseudaletia separata</name>
    <dbReference type="NCBI Taxonomy" id="271217"/>
    <lineage>
        <taxon>Eukaryota</taxon>
        <taxon>Metazoa</taxon>
        <taxon>Ecdysozoa</taxon>
        <taxon>Arthropoda</taxon>
        <taxon>Hexapoda</taxon>
        <taxon>Insecta</taxon>
        <taxon>Pterygota</taxon>
        <taxon>Neoptera</taxon>
        <taxon>Endopterygota</taxon>
        <taxon>Lepidoptera</taxon>
        <taxon>Glossata</taxon>
        <taxon>Ditrysia</taxon>
        <taxon>Noctuoidea</taxon>
        <taxon>Noctuidae</taxon>
        <taxon>Noctuinae</taxon>
        <taxon>Hadenini</taxon>
        <taxon>Mythimna</taxon>
    </lineage>
</organism>
<name>A0AAD8DQL4_MYTSE</name>
<evidence type="ECO:0000313" key="2">
    <source>
        <dbReference type="EMBL" id="KAJ8714400.1"/>
    </source>
</evidence>
<accession>A0AAD8DQL4</accession>
<dbReference type="Proteomes" id="UP001231518">
    <property type="component" value="Chromosome 13"/>
</dbReference>
<gene>
    <name evidence="2" type="ORF">PYW07_002625</name>
</gene>
<dbReference type="SUPFAM" id="SSF56672">
    <property type="entry name" value="DNA/RNA polymerases"/>
    <property type="match status" value="1"/>
</dbReference>
<reference evidence="2" key="1">
    <citation type="submission" date="2023-03" db="EMBL/GenBank/DDBJ databases">
        <title>Chromosome-level genomes of two armyworms, Mythimna separata and Mythimna loreyi, provide insights into the biosynthesis and reception of sex pheromones.</title>
        <authorList>
            <person name="Zhao H."/>
        </authorList>
    </citation>
    <scope>NUCLEOTIDE SEQUENCE</scope>
    <source>
        <strain evidence="2">BeijingLab</strain>
        <tissue evidence="2">Pupa</tissue>
    </source>
</reference>
<dbReference type="PANTHER" id="PTHR33332">
    <property type="entry name" value="REVERSE TRANSCRIPTASE DOMAIN-CONTAINING PROTEIN"/>
    <property type="match status" value="1"/>
</dbReference>